<protein>
    <submittedName>
        <fullName evidence="2">AraC-like transcriptional regulator</fullName>
    </submittedName>
</protein>
<dbReference type="GO" id="GO:0006355">
    <property type="term" value="P:regulation of DNA-templated transcription"/>
    <property type="evidence" value="ECO:0007669"/>
    <property type="project" value="TreeGrafter"/>
</dbReference>
<sequence length="133" mass="14414">MYAHVSCALPIAFQITQASSLEPFLGVGLTLNPEKIAEFVPKVYPRGLPSAKAQSVDYMADADAGIINAVARLMECQDNIDDTELLAPIVKDEILMRLLRSPIGVHIAEMGFVDSSVQHITKATGCVIIFLSR</sequence>
<evidence type="ECO:0000313" key="3">
    <source>
        <dbReference type="Proteomes" id="UP000003240"/>
    </source>
</evidence>
<keyword evidence="3" id="KW-1185">Reference proteome</keyword>
<dbReference type="PANTHER" id="PTHR43436:SF1">
    <property type="entry name" value="TRANSCRIPTIONAL REGULATORY PROTEIN"/>
    <property type="match status" value="1"/>
</dbReference>
<evidence type="ECO:0000313" key="2">
    <source>
        <dbReference type="EMBL" id="EGO65250.1"/>
    </source>
</evidence>
<organism evidence="2 3">
    <name type="scientific">Acetonema longum DSM 6540</name>
    <dbReference type="NCBI Taxonomy" id="1009370"/>
    <lineage>
        <taxon>Bacteria</taxon>
        <taxon>Bacillati</taxon>
        <taxon>Bacillota</taxon>
        <taxon>Negativicutes</taxon>
        <taxon>Acetonemataceae</taxon>
        <taxon>Acetonema</taxon>
    </lineage>
</organism>
<dbReference type="Pfam" id="PF06719">
    <property type="entry name" value="AraC_N"/>
    <property type="match status" value="1"/>
</dbReference>
<evidence type="ECO:0000259" key="1">
    <source>
        <dbReference type="Pfam" id="PF06719"/>
    </source>
</evidence>
<dbReference type="EMBL" id="AFGF01000024">
    <property type="protein sequence ID" value="EGO65250.1"/>
    <property type="molecule type" value="Genomic_DNA"/>
</dbReference>
<proteinExistence type="predicted"/>
<dbReference type="PANTHER" id="PTHR43436">
    <property type="entry name" value="ARAC-FAMILY TRANSCRIPTIONAL REGULATOR"/>
    <property type="match status" value="1"/>
</dbReference>
<dbReference type="InterPro" id="IPR009594">
    <property type="entry name" value="Tscrpt_reg_HTH_AraC_N"/>
</dbReference>
<reference evidence="2 3" key="1">
    <citation type="journal article" date="2011" name="EMBO J.">
        <title>Structural diversity of bacterial flagellar motors.</title>
        <authorList>
            <person name="Chen S."/>
            <person name="Beeby M."/>
            <person name="Murphy G.E."/>
            <person name="Leadbetter J.R."/>
            <person name="Hendrixson D.R."/>
            <person name="Briegel A."/>
            <person name="Li Z."/>
            <person name="Shi J."/>
            <person name="Tocheva E.I."/>
            <person name="Muller A."/>
            <person name="Dobro M.J."/>
            <person name="Jensen G.J."/>
        </authorList>
    </citation>
    <scope>NUCLEOTIDE SEQUENCE [LARGE SCALE GENOMIC DNA]</scope>
    <source>
        <strain evidence="2 3">DSM 6540</strain>
    </source>
</reference>
<accession>F7NFC5</accession>
<comment type="caution">
    <text evidence="2">The sequence shown here is derived from an EMBL/GenBank/DDBJ whole genome shotgun (WGS) entry which is preliminary data.</text>
</comment>
<dbReference type="AlphaFoldDB" id="F7NFC5"/>
<gene>
    <name evidence="2" type="ORF">ALO_03761</name>
</gene>
<name>F7NFC5_9FIRM</name>
<dbReference type="Proteomes" id="UP000003240">
    <property type="component" value="Unassembled WGS sequence"/>
</dbReference>
<feature type="domain" description="Transcription regulator HTH AraC N-terminal" evidence="1">
    <location>
        <begin position="2"/>
        <end position="104"/>
    </location>
</feature>
<dbReference type="eggNOG" id="COG4977">
    <property type="taxonomic scope" value="Bacteria"/>
</dbReference>
<dbReference type="STRING" id="1009370.ALO_03761"/>